<keyword evidence="2" id="KW-0677">Repeat</keyword>
<dbReference type="InterPro" id="IPR036855">
    <property type="entry name" value="Znf_CCCH_sf"/>
</dbReference>
<dbReference type="SUPFAM" id="SSF90229">
    <property type="entry name" value="CCCH zinc finger"/>
    <property type="match status" value="2"/>
</dbReference>
<feature type="zinc finger region" description="C3H1-type" evidence="5">
    <location>
        <begin position="213"/>
        <end position="240"/>
    </location>
</feature>
<proteinExistence type="predicted"/>
<keyword evidence="1 5" id="KW-0479">Metal-binding</keyword>
<dbReference type="Pfam" id="PF00642">
    <property type="entry name" value="zf-CCCH"/>
    <property type="match status" value="1"/>
</dbReference>
<dbReference type="Proteomes" id="UP000886998">
    <property type="component" value="Unassembled WGS sequence"/>
</dbReference>
<evidence type="ECO:0000256" key="4">
    <source>
        <dbReference type="ARBA" id="ARBA00022833"/>
    </source>
</evidence>
<feature type="domain" description="C3H1-type" evidence="6">
    <location>
        <begin position="213"/>
        <end position="240"/>
    </location>
</feature>
<dbReference type="PANTHER" id="PTHR12547">
    <property type="entry name" value="CCCH ZINC FINGER/TIS11-RELATED"/>
    <property type="match status" value="1"/>
</dbReference>
<dbReference type="AlphaFoldDB" id="A0A8X7CT97"/>
<keyword evidence="4 5" id="KW-0862">Zinc</keyword>
<organism evidence="7 8">
    <name type="scientific">Trichonephila inaurata madagascariensis</name>
    <dbReference type="NCBI Taxonomy" id="2747483"/>
    <lineage>
        <taxon>Eukaryota</taxon>
        <taxon>Metazoa</taxon>
        <taxon>Ecdysozoa</taxon>
        <taxon>Arthropoda</taxon>
        <taxon>Chelicerata</taxon>
        <taxon>Arachnida</taxon>
        <taxon>Araneae</taxon>
        <taxon>Araneomorphae</taxon>
        <taxon>Entelegynae</taxon>
        <taxon>Araneoidea</taxon>
        <taxon>Nephilidae</taxon>
        <taxon>Trichonephila</taxon>
        <taxon>Trichonephila inaurata</taxon>
    </lineage>
</organism>
<dbReference type="GO" id="GO:0008270">
    <property type="term" value="F:zinc ion binding"/>
    <property type="evidence" value="ECO:0007669"/>
    <property type="project" value="UniProtKB-KW"/>
</dbReference>
<protein>
    <recommendedName>
        <fullName evidence="6">C3H1-type domain-containing protein</fullName>
    </recommendedName>
</protein>
<name>A0A8X7CT97_9ARAC</name>
<sequence>MELWRQITSMLILDQQQRGNIGVGNAILPLKNLQLMSVGDYESKMGNCLYATYPLTYKIEHLPSGDVLYQAIVKFDPPNHRAILSIEHVDPVHVYVDKVLRGTFTVEPMVTAMLIEVKKGQVIELLVSKKHFEFNAYYINGEQFSAQASNVNPLCTSNQQFALHQWSPNSSSFSSVPPQQETHAPHFSNQNNYLEMLNTSGAKTSADFYSTHYKTELCRSVWENRVCSYGFKCMYAHSREELRTPIRHPKYKTQLCNNFHSTGFCSYGSRCHFIHSIS</sequence>
<dbReference type="Gene3D" id="4.10.1000.10">
    <property type="entry name" value="Zinc finger, CCCH-type"/>
    <property type="match status" value="2"/>
</dbReference>
<dbReference type="EMBL" id="BMAV01021745">
    <property type="protein sequence ID" value="GFY76057.1"/>
    <property type="molecule type" value="Genomic_DNA"/>
</dbReference>
<keyword evidence="8" id="KW-1185">Reference proteome</keyword>
<evidence type="ECO:0000259" key="6">
    <source>
        <dbReference type="PROSITE" id="PS50103"/>
    </source>
</evidence>
<dbReference type="PROSITE" id="PS50103">
    <property type="entry name" value="ZF_C3H1"/>
    <property type="match status" value="2"/>
</dbReference>
<dbReference type="FunFam" id="4.10.1000.10:FF:000002">
    <property type="entry name" value="Zinc finger protein 36, C3H1 type-like 1"/>
    <property type="match status" value="1"/>
</dbReference>
<dbReference type="SMART" id="SM00356">
    <property type="entry name" value="ZnF_C3H1"/>
    <property type="match status" value="2"/>
</dbReference>
<dbReference type="InterPro" id="IPR000571">
    <property type="entry name" value="Znf_CCCH"/>
</dbReference>
<evidence type="ECO:0000313" key="8">
    <source>
        <dbReference type="Proteomes" id="UP000886998"/>
    </source>
</evidence>
<evidence type="ECO:0000313" key="7">
    <source>
        <dbReference type="EMBL" id="GFY76057.1"/>
    </source>
</evidence>
<reference evidence="7" key="1">
    <citation type="submission" date="2020-08" db="EMBL/GenBank/DDBJ databases">
        <title>Multicomponent nature underlies the extraordinary mechanical properties of spider dragline silk.</title>
        <authorList>
            <person name="Kono N."/>
            <person name="Nakamura H."/>
            <person name="Mori M."/>
            <person name="Yoshida Y."/>
            <person name="Ohtoshi R."/>
            <person name="Malay A.D."/>
            <person name="Moran D.A.P."/>
            <person name="Tomita M."/>
            <person name="Numata K."/>
            <person name="Arakawa K."/>
        </authorList>
    </citation>
    <scope>NUCLEOTIDE SEQUENCE</scope>
</reference>
<dbReference type="PANTHER" id="PTHR12547:SF18">
    <property type="entry name" value="PROTEIN TIS11"/>
    <property type="match status" value="1"/>
</dbReference>
<evidence type="ECO:0000256" key="3">
    <source>
        <dbReference type="ARBA" id="ARBA00022771"/>
    </source>
</evidence>
<dbReference type="OrthoDB" id="6430944at2759"/>
<feature type="zinc finger region" description="C3H1-type" evidence="5">
    <location>
        <begin position="250"/>
        <end position="278"/>
    </location>
</feature>
<evidence type="ECO:0000256" key="5">
    <source>
        <dbReference type="PROSITE-ProRule" id="PRU00723"/>
    </source>
</evidence>
<feature type="domain" description="C3H1-type" evidence="6">
    <location>
        <begin position="250"/>
        <end position="278"/>
    </location>
</feature>
<keyword evidence="3 5" id="KW-0863">Zinc-finger</keyword>
<dbReference type="InterPro" id="IPR045877">
    <property type="entry name" value="ZFP36-like"/>
</dbReference>
<gene>
    <name evidence="7" type="ORF">TNIN_31141</name>
</gene>
<dbReference type="GO" id="GO:0003729">
    <property type="term" value="F:mRNA binding"/>
    <property type="evidence" value="ECO:0007669"/>
    <property type="project" value="InterPro"/>
</dbReference>
<evidence type="ECO:0000256" key="1">
    <source>
        <dbReference type="ARBA" id="ARBA00022723"/>
    </source>
</evidence>
<evidence type="ECO:0000256" key="2">
    <source>
        <dbReference type="ARBA" id="ARBA00022737"/>
    </source>
</evidence>
<comment type="caution">
    <text evidence="7">The sequence shown here is derived from an EMBL/GenBank/DDBJ whole genome shotgun (WGS) entry which is preliminary data.</text>
</comment>
<accession>A0A8X7CT97</accession>